<dbReference type="PROSITE" id="PS51186">
    <property type="entry name" value="GNAT"/>
    <property type="match status" value="1"/>
</dbReference>
<name>A0A2N3LB36_9PROT</name>
<evidence type="ECO:0000256" key="3">
    <source>
        <dbReference type="ARBA" id="ARBA00038502"/>
    </source>
</evidence>
<organism evidence="5 6">
    <name type="scientific">Thalassospira lohafexi</name>
    <dbReference type="NCBI Taxonomy" id="744227"/>
    <lineage>
        <taxon>Bacteria</taxon>
        <taxon>Pseudomonadati</taxon>
        <taxon>Pseudomonadota</taxon>
        <taxon>Alphaproteobacteria</taxon>
        <taxon>Rhodospirillales</taxon>
        <taxon>Thalassospiraceae</taxon>
        <taxon>Thalassospira</taxon>
    </lineage>
</organism>
<dbReference type="PANTHER" id="PTHR43792">
    <property type="entry name" value="GNAT FAMILY, PUTATIVE (AFU_ORTHOLOGUE AFUA_3G00765)-RELATED-RELATED"/>
    <property type="match status" value="1"/>
</dbReference>
<keyword evidence="1" id="KW-0808">Transferase</keyword>
<comment type="similarity">
    <text evidence="3">Belongs to the acetyltransferase family. RimJ subfamily.</text>
</comment>
<protein>
    <recommendedName>
        <fullName evidence="4">N-acetyltransferase domain-containing protein</fullName>
    </recommendedName>
</protein>
<evidence type="ECO:0000259" key="4">
    <source>
        <dbReference type="PROSITE" id="PS51186"/>
    </source>
</evidence>
<proteinExistence type="inferred from homology"/>
<dbReference type="InterPro" id="IPR000182">
    <property type="entry name" value="GNAT_dom"/>
</dbReference>
<evidence type="ECO:0000256" key="1">
    <source>
        <dbReference type="ARBA" id="ARBA00022679"/>
    </source>
</evidence>
<keyword evidence="2" id="KW-0012">Acyltransferase</keyword>
<dbReference type="Proteomes" id="UP000233332">
    <property type="component" value="Unassembled WGS sequence"/>
</dbReference>
<dbReference type="EMBL" id="NXGX01000001">
    <property type="protein sequence ID" value="PKR60045.1"/>
    <property type="molecule type" value="Genomic_DNA"/>
</dbReference>
<sequence>METIDQIRLKPATMSLLSQKWVDWLNDIEVVRFSNQRNQMHTLDSQREFLTRKLNDPSSKLFGIFFACAHIGMVELGNINPERDSAEVRYLIGEKTLWGKGIASFVVKKMVEMSRELQTIKLLEAGADTRNTGSIKVLLKNGFQPAHEKDDIQWFRKVI</sequence>
<dbReference type="Gene3D" id="3.40.630.30">
    <property type="match status" value="1"/>
</dbReference>
<dbReference type="InterPro" id="IPR016181">
    <property type="entry name" value="Acyl_CoA_acyltransferase"/>
</dbReference>
<evidence type="ECO:0000256" key="2">
    <source>
        <dbReference type="ARBA" id="ARBA00023315"/>
    </source>
</evidence>
<dbReference type="InterPro" id="IPR051531">
    <property type="entry name" value="N-acetyltransferase"/>
</dbReference>
<gene>
    <name evidence="5" type="ORF">COO92_01340</name>
</gene>
<accession>A0A2N3LB36</accession>
<reference evidence="5 6" key="1">
    <citation type="submission" date="2017-09" db="EMBL/GenBank/DDBJ databases">
        <title>Biodiversity and function of Thalassospira species in the particle-attached aromatic-hydrocarbon-degrading consortia from the surface seawater of the China South Sea.</title>
        <authorList>
            <person name="Dong C."/>
            <person name="Lai Q."/>
            <person name="Shao Z."/>
        </authorList>
    </citation>
    <scope>NUCLEOTIDE SEQUENCE [LARGE SCALE GENOMIC DNA]</scope>
    <source>
        <strain evidence="5 6">139Z-12</strain>
    </source>
</reference>
<comment type="caution">
    <text evidence="5">The sequence shown here is derived from an EMBL/GenBank/DDBJ whole genome shotgun (WGS) entry which is preliminary data.</text>
</comment>
<dbReference type="RefSeq" id="WP_101299214.1">
    <property type="nucleotide sequence ID" value="NZ_NXGX01000001.1"/>
</dbReference>
<evidence type="ECO:0000313" key="5">
    <source>
        <dbReference type="EMBL" id="PKR60045.1"/>
    </source>
</evidence>
<keyword evidence="6" id="KW-1185">Reference proteome</keyword>
<dbReference type="AlphaFoldDB" id="A0A2N3LB36"/>
<feature type="domain" description="N-acetyltransferase" evidence="4">
    <location>
        <begin position="7"/>
        <end position="159"/>
    </location>
</feature>
<evidence type="ECO:0000313" key="6">
    <source>
        <dbReference type="Proteomes" id="UP000233332"/>
    </source>
</evidence>
<dbReference type="Pfam" id="PF13302">
    <property type="entry name" value="Acetyltransf_3"/>
    <property type="match status" value="1"/>
</dbReference>
<dbReference type="GO" id="GO:0016747">
    <property type="term" value="F:acyltransferase activity, transferring groups other than amino-acyl groups"/>
    <property type="evidence" value="ECO:0007669"/>
    <property type="project" value="InterPro"/>
</dbReference>
<dbReference type="PANTHER" id="PTHR43792:SF8">
    <property type="entry name" value="[RIBOSOMAL PROTEIN US5]-ALANINE N-ACETYLTRANSFERASE"/>
    <property type="match status" value="1"/>
</dbReference>
<dbReference type="SUPFAM" id="SSF55729">
    <property type="entry name" value="Acyl-CoA N-acyltransferases (Nat)"/>
    <property type="match status" value="1"/>
</dbReference>